<gene>
    <name evidence="2" type="ORF">FHX41_2200</name>
</gene>
<organism evidence="2 3">
    <name type="scientific">Actinomadura hallensis</name>
    <dbReference type="NCBI Taxonomy" id="337895"/>
    <lineage>
        <taxon>Bacteria</taxon>
        <taxon>Bacillati</taxon>
        <taxon>Actinomycetota</taxon>
        <taxon>Actinomycetes</taxon>
        <taxon>Streptosporangiales</taxon>
        <taxon>Thermomonosporaceae</taxon>
        <taxon>Actinomadura</taxon>
    </lineage>
</organism>
<reference evidence="2 3" key="1">
    <citation type="submission" date="2019-06" db="EMBL/GenBank/DDBJ databases">
        <title>Sequencing the genomes of 1000 actinobacteria strains.</title>
        <authorList>
            <person name="Klenk H.-P."/>
        </authorList>
    </citation>
    <scope>NUCLEOTIDE SEQUENCE [LARGE SCALE GENOMIC DNA]</scope>
    <source>
        <strain evidence="2 3">DSM 45043</strain>
    </source>
</reference>
<protein>
    <submittedName>
        <fullName evidence="2">Uncharacterized protein DUF397</fullName>
    </submittedName>
</protein>
<dbReference type="EMBL" id="VFPO01000001">
    <property type="protein sequence ID" value="TQM68551.1"/>
    <property type="molecule type" value="Genomic_DNA"/>
</dbReference>
<dbReference type="Proteomes" id="UP000316706">
    <property type="component" value="Unassembled WGS sequence"/>
</dbReference>
<evidence type="ECO:0000313" key="3">
    <source>
        <dbReference type="Proteomes" id="UP000316706"/>
    </source>
</evidence>
<dbReference type="Pfam" id="PF04149">
    <property type="entry name" value="DUF397"/>
    <property type="match status" value="1"/>
</dbReference>
<dbReference type="OrthoDB" id="3482373at2"/>
<comment type="caution">
    <text evidence="2">The sequence shown here is derived from an EMBL/GenBank/DDBJ whole genome shotgun (WGS) entry which is preliminary data.</text>
</comment>
<dbReference type="InterPro" id="IPR007278">
    <property type="entry name" value="DUF397"/>
</dbReference>
<proteinExistence type="predicted"/>
<evidence type="ECO:0000259" key="1">
    <source>
        <dbReference type="Pfam" id="PF04149"/>
    </source>
</evidence>
<keyword evidence="3" id="KW-1185">Reference proteome</keyword>
<name>A0A543IDC9_9ACTN</name>
<feature type="domain" description="DUF397" evidence="1">
    <location>
        <begin position="6"/>
        <end position="60"/>
    </location>
</feature>
<dbReference type="RefSeq" id="WP_141968081.1">
    <property type="nucleotide sequence ID" value="NZ_VFPO01000001.1"/>
</dbReference>
<dbReference type="AlphaFoldDB" id="A0A543IDC9"/>
<sequence length="66" mass="7392">MKEKYAQWRKSRYSDPGASCVEVGRSSKGTIGVRDTKAHGKGPILEFTRKEWATFLMSIKSTNGRA</sequence>
<accession>A0A543IDC9</accession>
<evidence type="ECO:0000313" key="2">
    <source>
        <dbReference type="EMBL" id="TQM68551.1"/>
    </source>
</evidence>